<dbReference type="HOGENOM" id="CLU_020473_6_1_9"/>
<keyword evidence="4" id="KW-1185">Reference proteome</keyword>
<dbReference type="InterPro" id="IPR010559">
    <property type="entry name" value="Sig_transdc_His_kin_internal"/>
</dbReference>
<feature type="domain" description="Histidine kinase/HSP90-like ATPase" evidence="2">
    <location>
        <begin position="469"/>
        <end position="576"/>
    </location>
</feature>
<feature type="transmembrane region" description="Helical" evidence="1">
    <location>
        <begin position="290"/>
        <end position="310"/>
    </location>
</feature>
<name>E4Q9G7_CALH1</name>
<proteinExistence type="predicted"/>
<dbReference type="GO" id="GO:0016020">
    <property type="term" value="C:membrane"/>
    <property type="evidence" value="ECO:0007669"/>
    <property type="project" value="InterPro"/>
</dbReference>
<dbReference type="STRING" id="632292.Calhy_0076"/>
<reference key="1">
    <citation type="submission" date="2010-09" db="EMBL/GenBank/DDBJ databases">
        <title>Complete sequence of Caldicellulosiruptor hydrothermalis 108.</title>
        <authorList>
            <consortium name="US DOE Joint Genome Institute"/>
            <person name="Lucas S."/>
            <person name="Copeland A."/>
            <person name="Lapidus A."/>
            <person name="Cheng J.-F."/>
            <person name="Bruce D."/>
            <person name="Goodwin L."/>
            <person name="Pitluck S."/>
            <person name="Davenport K."/>
            <person name="Detter J.C."/>
            <person name="Han C."/>
            <person name="Tapia R."/>
            <person name="Land M."/>
            <person name="Hauser L."/>
            <person name="Chang Y.-J."/>
            <person name="Jeffries C."/>
            <person name="Kyrpides N."/>
            <person name="Ivanova N."/>
            <person name="Mikhailova N."/>
            <person name="Blumer-Schuette S.E."/>
            <person name="Kelly R.M."/>
            <person name="Woyke T."/>
        </authorList>
    </citation>
    <scope>NUCLEOTIDE SEQUENCE</scope>
    <source>
        <strain>108</strain>
    </source>
</reference>
<gene>
    <name evidence="3" type="ordered locus">Calhy_0076</name>
</gene>
<organism evidence="3 4">
    <name type="scientific">Caldicellulosiruptor hydrothermalis (strain DSM 18901 / VKM B-2411 / 108)</name>
    <dbReference type="NCBI Taxonomy" id="632292"/>
    <lineage>
        <taxon>Bacteria</taxon>
        <taxon>Bacillati</taxon>
        <taxon>Bacillota</taxon>
        <taxon>Bacillota incertae sedis</taxon>
        <taxon>Caldicellulosiruptorales</taxon>
        <taxon>Caldicellulosiruptoraceae</taxon>
        <taxon>Caldicellulosiruptor</taxon>
    </lineage>
</organism>
<dbReference type="Gene3D" id="3.30.565.10">
    <property type="entry name" value="Histidine kinase-like ATPase, C-terminal domain"/>
    <property type="match status" value="1"/>
</dbReference>
<evidence type="ECO:0000256" key="1">
    <source>
        <dbReference type="SAM" id="Phobius"/>
    </source>
</evidence>
<dbReference type="EMBL" id="CP002219">
    <property type="protein sequence ID" value="ADQ05838.1"/>
    <property type="molecule type" value="Genomic_DNA"/>
</dbReference>
<keyword evidence="3" id="KW-0418">Kinase</keyword>
<dbReference type="PANTHER" id="PTHR34220">
    <property type="entry name" value="SENSOR HISTIDINE KINASE YPDA"/>
    <property type="match status" value="1"/>
</dbReference>
<dbReference type="GO" id="GO:0000155">
    <property type="term" value="F:phosphorelay sensor kinase activity"/>
    <property type="evidence" value="ECO:0007669"/>
    <property type="project" value="InterPro"/>
</dbReference>
<dbReference type="Pfam" id="PF02518">
    <property type="entry name" value="HATPase_c"/>
    <property type="match status" value="1"/>
</dbReference>
<dbReference type="InterPro" id="IPR050640">
    <property type="entry name" value="Bact_2-comp_sensor_kinase"/>
</dbReference>
<dbReference type="AlphaFoldDB" id="E4Q9G7"/>
<keyword evidence="1" id="KW-0812">Transmembrane</keyword>
<keyword evidence="1" id="KW-1133">Transmembrane helix</keyword>
<dbReference type="OrthoDB" id="9809348at2"/>
<dbReference type="eggNOG" id="COG2972">
    <property type="taxonomic scope" value="Bacteria"/>
</dbReference>
<dbReference type="Gene3D" id="6.10.340.10">
    <property type="match status" value="1"/>
</dbReference>
<keyword evidence="3" id="KW-0808">Transferase</keyword>
<dbReference type="SUPFAM" id="SSF55874">
    <property type="entry name" value="ATPase domain of HSP90 chaperone/DNA topoisomerase II/histidine kinase"/>
    <property type="match status" value="1"/>
</dbReference>
<dbReference type="KEGG" id="chd:Calhy_0076"/>
<dbReference type="Pfam" id="PF06580">
    <property type="entry name" value="His_kinase"/>
    <property type="match status" value="1"/>
</dbReference>
<evidence type="ECO:0000259" key="2">
    <source>
        <dbReference type="SMART" id="SM00387"/>
    </source>
</evidence>
<keyword evidence="1" id="KW-0472">Membrane</keyword>
<dbReference type="InterPro" id="IPR003594">
    <property type="entry name" value="HATPase_dom"/>
</dbReference>
<feature type="transmembrane region" description="Helical" evidence="1">
    <location>
        <begin position="15"/>
        <end position="34"/>
    </location>
</feature>
<dbReference type="RefSeq" id="WP_013402051.1">
    <property type="nucleotide sequence ID" value="NC_014652.1"/>
</dbReference>
<evidence type="ECO:0000313" key="3">
    <source>
        <dbReference type="EMBL" id="ADQ05838.1"/>
    </source>
</evidence>
<dbReference type="Proteomes" id="UP000006890">
    <property type="component" value="Chromosome"/>
</dbReference>
<reference evidence="3 4" key="2">
    <citation type="journal article" date="2011" name="J. Bacteriol.">
        <title>Complete genome sequences for the anaerobic, extremely thermophilic plant biomass-degrading bacteria Caldicellulosiruptor hydrothermalis, Caldicellulosiruptor kristjanssonii, Caldicellulosiruptor kronotskyensis, Caldicellulosiruptor owensenis, and Caldicellulosiruptor lactoaceticus.</title>
        <authorList>
            <person name="Blumer-Schuette S.E."/>
            <person name="Ozdemir I."/>
            <person name="Mistry D."/>
            <person name="Lucas S."/>
            <person name="Lapidus A."/>
            <person name="Cheng J.F."/>
            <person name="Goodwin L.A."/>
            <person name="Pitluck S."/>
            <person name="Land M.L."/>
            <person name="Hauser L.J."/>
            <person name="Woyke T."/>
            <person name="Mikhailova N."/>
            <person name="Pati A."/>
            <person name="Kyrpides N.C."/>
            <person name="Ivanova N."/>
            <person name="Detter J.C."/>
            <person name="Walston-Davenport K."/>
            <person name="Han S."/>
            <person name="Adams M.W."/>
            <person name="Kelly R.M."/>
        </authorList>
    </citation>
    <scope>NUCLEOTIDE SEQUENCE [LARGE SCALE GENOMIC DNA]</scope>
    <source>
        <strain evidence="4">DSM 18901 / VKM B-2411 / 108</strain>
    </source>
</reference>
<dbReference type="InterPro" id="IPR036890">
    <property type="entry name" value="HATPase_C_sf"/>
</dbReference>
<dbReference type="PANTHER" id="PTHR34220:SF7">
    <property type="entry name" value="SENSOR HISTIDINE KINASE YPDA"/>
    <property type="match status" value="1"/>
</dbReference>
<accession>E4Q9G7</accession>
<sequence length="577" mass="66930">MKINFLRIFKLKSRITFFLVLGIVIFTFIIISFSRMFSEFIIQKYYYKHLKDIHSDIQEGIYLLLTNINLTSVRLLQNQDIYDLLSNTNLSYNEKEKKLTTYLNTLGINDYIGDIVIVTKKGEVFNFNTKVNPSLFITKELLSHIEDRRNLFVWGPVVKDNGNNYIVLGKRYYNFYTGQYLGYLLMLIDENSIAKICNKSKSSDIVSTLVIDQQNKIISHPESKYVGSIIFENWLSDAKKEFSYSLRTINEGQFLVAISRPSENLERLNCRWFIVSLLPLSNLKEQLTKINVVIIWLVLITLILCVIIAIKAASSLTNPIRFLLNRINSIGQTKNVKPYIYKNLHDEIWELELAFEEMTKRISNLVETINHDMEKQRELELTALQSQINPHFLYNTLDAIAWIAKIKKQPEIENIVMALAKFYRISLHRGEKYIRLSDEIELVKNFVAIEKIRFPNKFDIEFEIAPETMDMKILKFTVQPLVENSIKHGILPKKEKGLIVVKSMLVNEDLHIEVSDNGVGFDPSELDNLSKNSRGGYGLKNVDERLKIEYGKEYGLFISSEKNKGTTILIKIKAKSE</sequence>
<evidence type="ECO:0000313" key="4">
    <source>
        <dbReference type="Proteomes" id="UP000006890"/>
    </source>
</evidence>
<protein>
    <submittedName>
        <fullName evidence="3">Signal transduction histidine kinase, LytS</fullName>
    </submittedName>
</protein>
<dbReference type="SMART" id="SM00387">
    <property type="entry name" value="HATPase_c"/>
    <property type="match status" value="1"/>
</dbReference>